<dbReference type="PRINTS" id="PR00371">
    <property type="entry name" value="FPNCR"/>
</dbReference>
<protein>
    <recommendedName>
        <fullName evidence="4">NADPH--hemoprotein reductase</fullName>
        <ecNumber evidence="4">1.6.2.4</ecNumber>
    </recommendedName>
</protein>
<name>A0A7W9X1I3_9BURK</name>
<dbReference type="GO" id="GO:0005829">
    <property type="term" value="C:cytosol"/>
    <property type="evidence" value="ECO:0007669"/>
    <property type="project" value="TreeGrafter"/>
</dbReference>
<dbReference type="InterPro" id="IPR001094">
    <property type="entry name" value="Flavdoxin-like"/>
</dbReference>
<dbReference type="Pfam" id="PF00258">
    <property type="entry name" value="Flavodoxin_1"/>
    <property type="match status" value="1"/>
</dbReference>
<evidence type="ECO:0000256" key="4">
    <source>
        <dbReference type="ARBA" id="ARBA00023797"/>
    </source>
</evidence>
<dbReference type="Gene3D" id="3.40.50.360">
    <property type="match status" value="1"/>
</dbReference>
<dbReference type="InterPro" id="IPR029039">
    <property type="entry name" value="Flavoprotein-like_sf"/>
</dbReference>
<feature type="domain" description="FAD-binding FR-type" evidence="6">
    <location>
        <begin position="195"/>
        <end position="307"/>
    </location>
</feature>
<evidence type="ECO:0000313" key="8">
    <source>
        <dbReference type="Proteomes" id="UP000540787"/>
    </source>
</evidence>
<dbReference type="SUPFAM" id="SSF63380">
    <property type="entry name" value="Riboflavin synthase domain-like"/>
    <property type="match status" value="1"/>
</dbReference>
<dbReference type="InterPro" id="IPR017938">
    <property type="entry name" value="Riboflavin_synthase-like_b-brl"/>
</dbReference>
<dbReference type="RefSeq" id="WP_183555445.1">
    <property type="nucleotide sequence ID" value="NZ_JACHBX010000003.1"/>
</dbReference>
<dbReference type="Gene3D" id="2.40.30.10">
    <property type="entry name" value="Translation factors"/>
    <property type="match status" value="1"/>
</dbReference>
<dbReference type="PANTHER" id="PTHR19384">
    <property type="entry name" value="NITRIC OXIDE SYNTHASE-RELATED"/>
    <property type="match status" value="1"/>
</dbReference>
<dbReference type="GO" id="GO:0010181">
    <property type="term" value="F:FMN binding"/>
    <property type="evidence" value="ECO:0007669"/>
    <property type="project" value="InterPro"/>
</dbReference>
<keyword evidence="1" id="KW-0285">Flavoprotein</keyword>
<reference evidence="7 8" key="1">
    <citation type="submission" date="2020-08" db="EMBL/GenBank/DDBJ databases">
        <title>The Agave Microbiome: Exploring the role of microbial communities in plant adaptations to desert environments.</title>
        <authorList>
            <person name="Partida-Martinez L.P."/>
        </authorList>
    </citation>
    <scope>NUCLEOTIDE SEQUENCE [LARGE SCALE GENOMIC DNA]</scope>
    <source>
        <strain evidence="7 8">AT3.2</strain>
    </source>
</reference>
<keyword evidence="3" id="KW-0249">Electron transport</keyword>
<evidence type="ECO:0000313" key="7">
    <source>
        <dbReference type="EMBL" id="MBB6134769.1"/>
    </source>
</evidence>
<dbReference type="InterPro" id="IPR039261">
    <property type="entry name" value="FNR_nucleotide-bd"/>
</dbReference>
<dbReference type="InterPro" id="IPR008254">
    <property type="entry name" value="Flavodoxin/NO_synth"/>
</dbReference>
<evidence type="ECO:0000256" key="2">
    <source>
        <dbReference type="ARBA" id="ARBA00022643"/>
    </source>
</evidence>
<proteinExistence type="predicted"/>
<sequence length="447" mass="47963">MMLTIEPLRWGSALALSGVYLAMCLGLWRMHLAKARPSGVAADWLVVYASQTGSAEFLAERTAATLALGGLDARAACISTLDLATLSSASRILFVCSTYGEGDAPDPAARFATQTMDAMPDLSQLHFGMLALGDITYTNYCGFGRALDAWLRERGATSLFERIDVDRGAPEALAAWQHHLSHLAGTSDAPDWEAPTYGAWRIAERTLLNPGSAGAPLYRLALTPQDGALPAWEAGDLAQVSAPADPAYPREYSIASIPAEGQLTLLVRLQQRADGTPGAASGWLCMDALATDAIRLRVRAHARFRLGENALRPLIAIGNGSGLAGLRALLKARIDVGTHDNWLLFGERNTAHDFLCQNELEAWRDSGALTRLDLAFSRDGSTARYVQHLVAAQADLLRQWVQDGAAIYVCGSLQGMAGGVHDALIDILGADAVEAMMANGRYRRDVY</sequence>
<gene>
    <name evidence="7" type="ORF">HD842_002927</name>
</gene>
<dbReference type="InterPro" id="IPR001433">
    <property type="entry name" value="OxRdtase_FAD/NAD-bd"/>
</dbReference>
<accession>A0A7W9X1I3</accession>
<dbReference type="PRINTS" id="PR00369">
    <property type="entry name" value="FLAVODOXIN"/>
</dbReference>
<evidence type="ECO:0000259" key="6">
    <source>
        <dbReference type="PROSITE" id="PS51384"/>
    </source>
</evidence>
<dbReference type="SUPFAM" id="SSF52343">
    <property type="entry name" value="Ferredoxin reductase-like, C-terminal NADP-linked domain"/>
    <property type="match status" value="1"/>
</dbReference>
<evidence type="ECO:0000256" key="1">
    <source>
        <dbReference type="ARBA" id="ARBA00022630"/>
    </source>
</evidence>
<dbReference type="GO" id="GO:0003958">
    <property type="term" value="F:NADPH-hemoprotein reductase activity"/>
    <property type="evidence" value="ECO:0007669"/>
    <property type="project" value="UniProtKB-EC"/>
</dbReference>
<dbReference type="EMBL" id="JACHBX010000003">
    <property type="protein sequence ID" value="MBB6134769.1"/>
    <property type="molecule type" value="Genomic_DNA"/>
</dbReference>
<dbReference type="EC" id="1.6.2.4" evidence="4"/>
<dbReference type="CDD" id="cd06200">
    <property type="entry name" value="SiR_like1"/>
    <property type="match status" value="1"/>
</dbReference>
<dbReference type="InterPro" id="IPR017927">
    <property type="entry name" value="FAD-bd_FR_type"/>
</dbReference>
<dbReference type="Pfam" id="PF00175">
    <property type="entry name" value="NAD_binding_1"/>
    <property type="match status" value="1"/>
</dbReference>
<dbReference type="InterPro" id="IPR001709">
    <property type="entry name" value="Flavoprot_Pyr_Nucl_cyt_Rdtase"/>
</dbReference>
<keyword evidence="3" id="KW-0813">Transport</keyword>
<feature type="domain" description="Flavodoxin-like" evidence="5">
    <location>
        <begin position="44"/>
        <end position="181"/>
    </location>
</feature>
<keyword evidence="7" id="KW-0560">Oxidoreductase</keyword>
<dbReference type="AlphaFoldDB" id="A0A7W9X1I3"/>
<dbReference type="PANTHER" id="PTHR19384:SF17">
    <property type="entry name" value="NADPH--CYTOCHROME P450 REDUCTASE"/>
    <property type="match status" value="1"/>
</dbReference>
<comment type="caution">
    <text evidence="7">The sequence shown here is derived from an EMBL/GenBank/DDBJ whole genome shotgun (WGS) entry which is preliminary data.</text>
</comment>
<dbReference type="SUPFAM" id="SSF52218">
    <property type="entry name" value="Flavoproteins"/>
    <property type="match status" value="1"/>
</dbReference>
<dbReference type="GO" id="GO:0050660">
    <property type="term" value="F:flavin adenine dinucleotide binding"/>
    <property type="evidence" value="ECO:0007669"/>
    <property type="project" value="TreeGrafter"/>
</dbReference>
<dbReference type="PROSITE" id="PS50902">
    <property type="entry name" value="FLAVODOXIN_LIKE"/>
    <property type="match status" value="1"/>
</dbReference>
<keyword evidence="2" id="KW-0288">FMN</keyword>
<keyword evidence="8" id="KW-1185">Reference proteome</keyword>
<dbReference type="Gene3D" id="3.40.50.80">
    <property type="entry name" value="Nucleotide-binding domain of ferredoxin-NADP reductase (FNR) module"/>
    <property type="match status" value="1"/>
</dbReference>
<organism evidence="7 8">
    <name type="scientific">Massilia aurea</name>
    <dbReference type="NCBI Taxonomy" id="373040"/>
    <lineage>
        <taxon>Bacteria</taxon>
        <taxon>Pseudomonadati</taxon>
        <taxon>Pseudomonadota</taxon>
        <taxon>Betaproteobacteria</taxon>
        <taxon>Burkholderiales</taxon>
        <taxon>Oxalobacteraceae</taxon>
        <taxon>Telluria group</taxon>
        <taxon>Massilia</taxon>
    </lineage>
</organism>
<dbReference type="PROSITE" id="PS51384">
    <property type="entry name" value="FAD_FR"/>
    <property type="match status" value="1"/>
</dbReference>
<dbReference type="Proteomes" id="UP000540787">
    <property type="component" value="Unassembled WGS sequence"/>
</dbReference>
<evidence type="ECO:0000259" key="5">
    <source>
        <dbReference type="PROSITE" id="PS50902"/>
    </source>
</evidence>
<evidence type="ECO:0000256" key="3">
    <source>
        <dbReference type="ARBA" id="ARBA00022982"/>
    </source>
</evidence>